<dbReference type="EMBL" id="KZ679141">
    <property type="protein sequence ID" value="PTB72439.1"/>
    <property type="molecule type" value="Genomic_DNA"/>
</dbReference>
<sequence>MAFDPIRLSERKRHLSAQRRGQLLEGSRLARRANHRRGRLCWWTGSGHRIPWNLSQLPPEPEVAAFFRRASRPFLSSFPSFSLSFFILILLFSKGISLFTRVSLFSSLSNQNLSLSNTLPQISFTTPK</sequence>
<protein>
    <submittedName>
        <fullName evidence="2">Uncharacterized protein</fullName>
    </submittedName>
</protein>
<evidence type="ECO:0000313" key="3">
    <source>
        <dbReference type="Proteomes" id="UP000240760"/>
    </source>
</evidence>
<name>A0A2T4BSZ7_TRILO</name>
<evidence type="ECO:0000313" key="2">
    <source>
        <dbReference type="EMBL" id="PTB72439.1"/>
    </source>
</evidence>
<feature type="transmembrane region" description="Helical" evidence="1">
    <location>
        <begin position="78"/>
        <end position="99"/>
    </location>
</feature>
<keyword evidence="3" id="KW-1185">Reference proteome</keyword>
<keyword evidence="1" id="KW-0472">Membrane</keyword>
<accession>A0A2T4BSZ7</accession>
<keyword evidence="1" id="KW-1133">Transmembrane helix</keyword>
<organism evidence="2 3">
    <name type="scientific">Trichoderma longibrachiatum ATCC 18648</name>
    <dbReference type="NCBI Taxonomy" id="983965"/>
    <lineage>
        <taxon>Eukaryota</taxon>
        <taxon>Fungi</taxon>
        <taxon>Dikarya</taxon>
        <taxon>Ascomycota</taxon>
        <taxon>Pezizomycotina</taxon>
        <taxon>Sordariomycetes</taxon>
        <taxon>Hypocreomycetidae</taxon>
        <taxon>Hypocreales</taxon>
        <taxon>Hypocreaceae</taxon>
        <taxon>Trichoderma</taxon>
    </lineage>
</organism>
<dbReference type="AlphaFoldDB" id="A0A2T4BSZ7"/>
<evidence type="ECO:0000256" key="1">
    <source>
        <dbReference type="SAM" id="Phobius"/>
    </source>
</evidence>
<gene>
    <name evidence="2" type="ORF">M440DRAFT_1088719</name>
</gene>
<reference evidence="2 3" key="1">
    <citation type="submission" date="2016-07" db="EMBL/GenBank/DDBJ databases">
        <title>Multiple horizontal gene transfer events from other fungi enriched the ability of initially mycotrophic Trichoderma (Ascomycota) to feed on dead plant biomass.</title>
        <authorList>
            <consortium name="DOE Joint Genome Institute"/>
            <person name="Aerts A."/>
            <person name="Atanasova L."/>
            <person name="Chenthamara K."/>
            <person name="Zhang J."/>
            <person name="Grujic M."/>
            <person name="Henrissat B."/>
            <person name="Kuo A."/>
            <person name="Salamov A."/>
            <person name="Lipzen A."/>
            <person name="Labutti K."/>
            <person name="Barry K."/>
            <person name="Miao Y."/>
            <person name="Rahimi M.J."/>
            <person name="Shen Q."/>
            <person name="Grigoriev I.V."/>
            <person name="Kubicek C.P."/>
            <person name="Druzhinina I.S."/>
        </authorList>
    </citation>
    <scope>NUCLEOTIDE SEQUENCE [LARGE SCALE GENOMIC DNA]</scope>
    <source>
        <strain evidence="2 3">ATCC 18648</strain>
    </source>
</reference>
<keyword evidence="1" id="KW-0812">Transmembrane</keyword>
<dbReference type="Proteomes" id="UP000240760">
    <property type="component" value="Unassembled WGS sequence"/>
</dbReference>
<proteinExistence type="predicted"/>